<dbReference type="Gene3D" id="2.120.10.30">
    <property type="entry name" value="TolB, C-terminal domain"/>
    <property type="match status" value="1"/>
</dbReference>
<evidence type="ECO:0000313" key="2">
    <source>
        <dbReference type="Proteomes" id="UP000582837"/>
    </source>
</evidence>
<keyword evidence="2" id="KW-1185">Reference proteome</keyword>
<accession>A0A841H6F4</accession>
<protein>
    <recommendedName>
        <fullName evidence="3">6-bladed beta-propeller</fullName>
    </recommendedName>
</protein>
<dbReference type="InterPro" id="IPR011042">
    <property type="entry name" value="6-blade_b-propeller_TolB-like"/>
</dbReference>
<comment type="caution">
    <text evidence="1">The sequence shown here is derived from an EMBL/GenBank/DDBJ whole genome shotgun (WGS) entry which is preliminary data.</text>
</comment>
<proteinExistence type="predicted"/>
<dbReference type="EMBL" id="JACHIA010000025">
    <property type="protein sequence ID" value="MBB6073514.1"/>
    <property type="molecule type" value="Genomic_DNA"/>
</dbReference>
<organism evidence="1 2">
    <name type="scientific">Longimicrobium terrae</name>
    <dbReference type="NCBI Taxonomy" id="1639882"/>
    <lineage>
        <taxon>Bacteria</taxon>
        <taxon>Pseudomonadati</taxon>
        <taxon>Gemmatimonadota</taxon>
        <taxon>Longimicrobiia</taxon>
        <taxon>Longimicrobiales</taxon>
        <taxon>Longimicrobiaceae</taxon>
        <taxon>Longimicrobium</taxon>
    </lineage>
</organism>
<evidence type="ECO:0000313" key="1">
    <source>
        <dbReference type="EMBL" id="MBB6073514.1"/>
    </source>
</evidence>
<gene>
    <name evidence="1" type="ORF">HNQ61_005184</name>
</gene>
<reference evidence="1 2" key="1">
    <citation type="submission" date="2020-08" db="EMBL/GenBank/DDBJ databases">
        <title>Genomic Encyclopedia of Type Strains, Phase IV (KMG-IV): sequencing the most valuable type-strain genomes for metagenomic binning, comparative biology and taxonomic classification.</title>
        <authorList>
            <person name="Goeker M."/>
        </authorList>
    </citation>
    <scope>NUCLEOTIDE SEQUENCE [LARGE SCALE GENOMIC DNA]</scope>
    <source>
        <strain evidence="1 2">DSM 29007</strain>
    </source>
</reference>
<dbReference type="SUPFAM" id="SSF101898">
    <property type="entry name" value="NHL repeat"/>
    <property type="match status" value="1"/>
</dbReference>
<dbReference type="Proteomes" id="UP000582837">
    <property type="component" value="Unassembled WGS sequence"/>
</dbReference>
<name>A0A841H6F4_9BACT</name>
<sequence length="356" mass="38548">MAEKDAPAAVWSFAGEPAVEMDAGADPFVQVTSATRSGNTVVVGDARANRVSIFSADGKLVRTIGRAGQGPGEFQYVGWVGMTADSILAWDPLLGRLSVFSADGQLRREATVSLAGFLPSIHGRFADGSMLVSVPPLTGKAPVARGRPWRDTVMYVRVAASGQVLDTVGRFPGMEQYESPSPDKRTFRTMSAPFGRWTYATVSGNRFFVATGDAYRVDGYTPDGRPDLVVQRAAAELPVTREEREAYTRLVANAAGARGAEAARELETAPFPRAIPPTGAVLSDSEGRLWVQDARRTADKARGSRWSVFDAGGKWIARAEGPPRFTVHQIGPDWVLGQLYDEDGVGHIRIQRLRRR</sequence>
<dbReference type="RefSeq" id="WP_170038474.1">
    <property type="nucleotide sequence ID" value="NZ_JABDTL010000002.1"/>
</dbReference>
<dbReference type="Pfam" id="PF17170">
    <property type="entry name" value="DUF5128"/>
    <property type="match status" value="1"/>
</dbReference>
<dbReference type="AlphaFoldDB" id="A0A841H6F4"/>
<evidence type="ECO:0008006" key="3">
    <source>
        <dbReference type="Google" id="ProtNLM"/>
    </source>
</evidence>